<comment type="caution">
    <text evidence="4">The sequence shown here is derived from an EMBL/GenBank/DDBJ whole genome shotgun (WGS) entry which is preliminary data.</text>
</comment>
<dbReference type="EMBL" id="JAPZBO010000003">
    <property type="protein sequence ID" value="KAJ5320892.1"/>
    <property type="molecule type" value="Genomic_DNA"/>
</dbReference>
<evidence type="ECO:0000256" key="1">
    <source>
        <dbReference type="SAM" id="MobiDB-lite"/>
    </source>
</evidence>
<sequence>MKNFFGIAAFVAGTNALVGRSDSCCFQITASGGASGTLGQLSDGQVRVGDTTLSAATFCLEDAIITDSNGRGCVVTSEYHRSYKYMWHPSLTGNIAETTQFQCDEGATGTSGFTLSSSGALSFDGSSSFMACATGQDNGDNIYTTNSTSVTQCVSVELTSDSCYAAVSSSAVASSSTPFVIPASIPPVSSSAIPSGVGAIGSSTPVPVTSMPVPSGTPVPVSSTPVATSTPLKSTPVTTSSFATSTTTASVSETSSTASSSAAATTAPSSSATKVDFSNWGASLVAMLALAVAY</sequence>
<evidence type="ECO:0000313" key="4">
    <source>
        <dbReference type="EMBL" id="KAJ5320892.1"/>
    </source>
</evidence>
<dbReference type="PANTHER" id="PTHR39613">
    <property type="entry name" value="ANCHORED CELL WALL PROTEIN, PUTATIVE (AFU_ORTHOLOGUE AFUA_4G08960)-RELATED"/>
    <property type="match status" value="1"/>
</dbReference>
<accession>A0A9W9GL37</accession>
<dbReference type="Pfam" id="PF22799">
    <property type="entry name" value="PIR1-like_C"/>
    <property type="match status" value="1"/>
</dbReference>
<dbReference type="InterPro" id="IPR054508">
    <property type="entry name" value="PIR1-like_C"/>
</dbReference>
<feature type="region of interest" description="Disordered" evidence="1">
    <location>
        <begin position="208"/>
        <end position="265"/>
    </location>
</feature>
<organism evidence="4 5">
    <name type="scientific">Penicillium atrosanguineum</name>
    <dbReference type="NCBI Taxonomy" id="1132637"/>
    <lineage>
        <taxon>Eukaryota</taxon>
        <taxon>Fungi</taxon>
        <taxon>Dikarya</taxon>
        <taxon>Ascomycota</taxon>
        <taxon>Pezizomycotina</taxon>
        <taxon>Eurotiomycetes</taxon>
        <taxon>Eurotiomycetidae</taxon>
        <taxon>Eurotiales</taxon>
        <taxon>Aspergillaceae</taxon>
        <taxon>Penicillium</taxon>
    </lineage>
</organism>
<evidence type="ECO:0000256" key="2">
    <source>
        <dbReference type="SAM" id="SignalP"/>
    </source>
</evidence>
<keyword evidence="2" id="KW-0732">Signal</keyword>
<protein>
    <recommendedName>
        <fullName evidence="3">Cell wall mannoprotein PIR1-like C-terminal domain-containing protein</fullName>
    </recommendedName>
</protein>
<reference evidence="4" key="2">
    <citation type="journal article" date="2023" name="IMA Fungus">
        <title>Comparative genomic study of the Penicillium genus elucidates a diverse pangenome and 15 lateral gene transfer events.</title>
        <authorList>
            <person name="Petersen C."/>
            <person name="Sorensen T."/>
            <person name="Nielsen M.R."/>
            <person name="Sondergaard T.E."/>
            <person name="Sorensen J.L."/>
            <person name="Fitzpatrick D.A."/>
            <person name="Frisvad J.C."/>
            <person name="Nielsen K.L."/>
        </authorList>
    </citation>
    <scope>NUCLEOTIDE SEQUENCE</scope>
    <source>
        <strain evidence="4">IBT 21472</strain>
    </source>
</reference>
<dbReference type="Proteomes" id="UP001147746">
    <property type="component" value="Unassembled WGS sequence"/>
</dbReference>
<keyword evidence="5" id="KW-1185">Reference proteome</keyword>
<dbReference type="AlphaFoldDB" id="A0A9W9GL37"/>
<feature type="domain" description="Cell wall mannoprotein PIR1-like C-terminal" evidence="3">
    <location>
        <begin position="92"/>
        <end position="156"/>
    </location>
</feature>
<proteinExistence type="predicted"/>
<reference evidence="4" key="1">
    <citation type="submission" date="2022-12" db="EMBL/GenBank/DDBJ databases">
        <authorList>
            <person name="Petersen C."/>
        </authorList>
    </citation>
    <scope>NUCLEOTIDE SEQUENCE</scope>
    <source>
        <strain evidence="4">IBT 21472</strain>
    </source>
</reference>
<gene>
    <name evidence="4" type="ORF">N7476_003894</name>
</gene>
<evidence type="ECO:0000313" key="5">
    <source>
        <dbReference type="Proteomes" id="UP001147746"/>
    </source>
</evidence>
<feature type="chain" id="PRO_5041194756" description="Cell wall mannoprotein PIR1-like C-terminal domain-containing protein" evidence="2">
    <location>
        <begin position="17"/>
        <end position="294"/>
    </location>
</feature>
<name>A0A9W9GL37_9EURO</name>
<evidence type="ECO:0000259" key="3">
    <source>
        <dbReference type="Pfam" id="PF22799"/>
    </source>
</evidence>
<dbReference type="PANTHER" id="PTHR39613:SF1">
    <property type="entry name" value="ANCHORED CELL WALL PROTEIN, PUTATIVE (AFU_ORTHOLOGUE AFUA_4G08960)-RELATED"/>
    <property type="match status" value="1"/>
</dbReference>
<feature type="signal peptide" evidence="2">
    <location>
        <begin position="1"/>
        <end position="16"/>
    </location>
</feature>